<sequence>MTTFETESLEQQLLKIGKLAKQTGVTVGTLRYYESLGLLEPALRNSSGYRYYTADAARQVQFIKKAQRLNFSLQEIQQILTSRRQGITACPLVQDLLSRKINFFEQEIQRMSAFKAELEAYKKLWTNRTSDNPDSEELCTLIEGVKEA</sequence>
<dbReference type="PANTHER" id="PTHR30204">
    <property type="entry name" value="REDOX-CYCLING DRUG-SENSING TRANSCRIPTIONAL ACTIVATOR SOXR"/>
    <property type="match status" value="1"/>
</dbReference>
<dbReference type="PRINTS" id="PR00040">
    <property type="entry name" value="HTHMERR"/>
</dbReference>
<name>K9VTU1_9CYAN</name>
<gene>
    <name evidence="5" type="ORF">Osc7112_6483</name>
</gene>
<keyword evidence="6" id="KW-1185">Reference proteome</keyword>
<evidence type="ECO:0000256" key="3">
    <source>
        <dbReference type="ARBA" id="ARBA00023163"/>
    </source>
</evidence>
<reference evidence="5 6" key="1">
    <citation type="submission" date="2012-05" db="EMBL/GenBank/DDBJ databases">
        <title>Finished plasmid 1 of genome of Oscillatoria sp. PCC 7112.</title>
        <authorList>
            <consortium name="US DOE Joint Genome Institute"/>
            <person name="Gugger M."/>
            <person name="Coursin T."/>
            <person name="Rippka R."/>
            <person name="Tandeau De Marsac N."/>
            <person name="Huntemann M."/>
            <person name="Wei C.-L."/>
            <person name="Han J."/>
            <person name="Detter J.C."/>
            <person name="Han C."/>
            <person name="Tapia R."/>
            <person name="Davenport K."/>
            <person name="Daligault H."/>
            <person name="Erkkila T."/>
            <person name="Gu W."/>
            <person name="Munk A.C.C."/>
            <person name="Teshima H."/>
            <person name="Xu Y."/>
            <person name="Chain P."/>
            <person name="Chen A."/>
            <person name="Krypides N."/>
            <person name="Mavromatis K."/>
            <person name="Markowitz V."/>
            <person name="Szeto E."/>
            <person name="Ivanova N."/>
            <person name="Mikhailova N."/>
            <person name="Ovchinnikova G."/>
            <person name="Pagani I."/>
            <person name="Pati A."/>
            <person name="Goodwin L."/>
            <person name="Peters L."/>
            <person name="Pitluck S."/>
            <person name="Woyke T."/>
            <person name="Kerfeld C."/>
        </authorList>
    </citation>
    <scope>NUCLEOTIDE SEQUENCE [LARGE SCALE GENOMIC DNA]</scope>
    <source>
        <strain evidence="5 6">PCC 7112</strain>
        <plasmid evidence="5 6">pOSC7112.01</plasmid>
    </source>
</reference>
<evidence type="ECO:0000259" key="4">
    <source>
        <dbReference type="PROSITE" id="PS50937"/>
    </source>
</evidence>
<dbReference type="HOGENOM" id="CLU_060077_2_2_3"/>
<keyword evidence="1" id="KW-0805">Transcription regulation</keyword>
<organism evidence="5 6">
    <name type="scientific">Phormidium nigroviride PCC 7112</name>
    <dbReference type="NCBI Taxonomy" id="179408"/>
    <lineage>
        <taxon>Bacteria</taxon>
        <taxon>Bacillati</taxon>
        <taxon>Cyanobacteriota</taxon>
        <taxon>Cyanophyceae</taxon>
        <taxon>Oscillatoriophycideae</taxon>
        <taxon>Oscillatoriales</taxon>
        <taxon>Oscillatoriaceae</taxon>
        <taxon>Phormidium</taxon>
    </lineage>
</organism>
<dbReference type="Proteomes" id="UP000010478">
    <property type="component" value="Plasmid pOSC7112.01"/>
</dbReference>
<dbReference type="SMART" id="SM00422">
    <property type="entry name" value="HTH_MERR"/>
    <property type="match status" value="1"/>
</dbReference>
<dbReference type="OrthoDB" id="9791488at2"/>
<dbReference type="PROSITE" id="PS00552">
    <property type="entry name" value="HTH_MERR_1"/>
    <property type="match status" value="1"/>
</dbReference>
<dbReference type="SUPFAM" id="SSF46955">
    <property type="entry name" value="Putative DNA-binding domain"/>
    <property type="match status" value="1"/>
</dbReference>
<dbReference type="CDD" id="cd04770">
    <property type="entry name" value="HTH_HMRTR"/>
    <property type="match status" value="1"/>
</dbReference>
<keyword evidence="2" id="KW-0238">DNA-binding</keyword>
<evidence type="ECO:0000313" key="5">
    <source>
        <dbReference type="EMBL" id="AFZ10625.1"/>
    </source>
</evidence>
<dbReference type="KEGG" id="oni:Osc7112_6483"/>
<dbReference type="InterPro" id="IPR000551">
    <property type="entry name" value="MerR-type_HTH_dom"/>
</dbReference>
<geneLocation type="plasmid" evidence="5 6">
    <name>pOSC7112.01</name>
</geneLocation>
<dbReference type="Pfam" id="PF13411">
    <property type="entry name" value="MerR_1"/>
    <property type="match status" value="1"/>
</dbReference>
<dbReference type="RefSeq" id="WP_015211797.1">
    <property type="nucleotide sequence ID" value="NC_019763.1"/>
</dbReference>
<evidence type="ECO:0000256" key="2">
    <source>
        <dbReference type="ARBA" id="ARBA00023125"/>
    </source>
</evidence>
<dbReference type="Gene3D" id="1.10.1660.10">
    <property type="match status" value="1"/>
</dbReference>
<dbReference type="PROSITE" id="PS50937">
    <property type="entry name" value="HTH_MERR_2"/>
    <property type="match status" value="1"/>
</dbReference>
<dbReference type="AlphaFoldDB" id="K9VTU1"/>
<evidence type="ECO:0000256" key="1">
    <source>
        <dbReference type="ARBA" id="ARBA00023015"/>
    </source>
</evidence>
<dbReference type="InterPro" id="IPR009061">
    <property type="entry name" value="DNA-bd_dom_put_sf"/>
</dbReference>
<dbReference type="PANTHER" id="PTHR30204:SF94">
    <property type="entry name" value="HEAVY METAL-DEPENDENT TRANSCRIPTIONAL REGULATOR HI_0293-RELATED"/>
    <property type="match status" value="1"/>
</dbReference>
<dbReference type="GO" id="GO:0003677">
    <property type="term" value="F:DNA binding"/>
    <property type="evidence" value="ECO:0007669"/>
    <property type="project" value="UniProtKB-KW"/>
</dbReference>
<protein>
    <submittedName>
        <fullName evidence="5">Transcriptional regulator, MerR family</fullName>
    </submittedName>
</protein>
<keyword evidence="3" id="KW-0804">Transcription</keyword>
<evidence type="ECO:0000313" key="6">
    <source>
        <dbReference type="Proteomes" id="UP000010478"/>
    </source>
</evidence>
<dbReference type="GO" id="GO:0003700">
    <property type="term" value="F:DNA-binding transcription factor activity"/>
    <property type="evidence" value="ECO:0007669"/>
    <property type="project" value="InterPro"/>
</dbReference>
<keyword evidence="5" id="KW-0614">Plasmid</keyword>
<accession>K9VTU1</accession>
<feature type="domain" description="HTH merR-type" evidence="4">
    <location>
        <begin position="13"/>
        <end position="82"/>
    </location>
</feature>
<dbReference type="EMBL" id="CP003615">
    <property type="protein sequence ID" value="AFZ10625.1"/>
    <property type="molecule type" value="Genomic_DNA"/>
</dbReference>
<dbReference type="InterPro" id="IPR047057">
    <property type="entry name" value="MerR_fam"/>
</dbReference>
<proteinExistence type="predicted"/>